<evidence type="ECO:0000259" key="7">
    <source>
        <dbReference type="Pfam" id="PF09364"/>
    </source>
</evidence>
<feature type="domain" description="Xylulose 5-phosphate/Fructose 6-phosphate phosphoketolase C-terminal" evidence="6">
    <location>
        <begin position="603"/>
        <end position="804"/>
    </location>
</feature>
<dbReference type="InterPro" id="IPR019790">
    <property type="entry name" value="Xul5P/Fru6P_PKetolase_CS"/>
</dbReference>
<keyword evidence="9" id="KW-1185">Reference proteome</keyword>
<evidence type="ECO:0000256" key="4">
    <source>
        <dbReference type="ARBA" id="ARBA00023239"/>
    </source>
</evidence>
<evidence type="ECO:0000259" key="6">
    <source>
        <dbReference type="Pfam" id="PF09363"/>
    </source>
</evidence>
<dbReference type="PROSITE" id="PS60002">
    <property type="entry name" value="PHOSPHOKETOLASE_1"/>
    <property type="match status" value="1"/>
</dbReference>
<dbReference type="Gene3D" id="3.40.50.970">
    <property type="match status" value="2"/>
</dbReference>
<keyword evidence="4" id="KW-0456">Lyase</keyword>
<dbReference type="EMBL" id="LCTW02000052">
    <property type="protein sequence ID" value="KXX80735.1"/>
    <property type="molecule type" value="Genomic_DNA"/>
</dbReference>
<dbReference type="InterPro" id="IPR023962">
    <property type="entry name" value="Phosphoketolase"/>
</dbReference>
<accession>A0A175WAV5</accession>
<dbReference type="HAMAP" id="MF_01403">
    <property type="entry name" value="Phosphoketolase"/>
    <property type="match status" value="1"/>
</dbReference>
<dbReference type="PROSITE" id="PS60003">
    <property type="entry name" value="PHOSPHOKETOLASE_2"/>
    <property type="match status" value="1"/>
</dbReference>
<dbReference type="Pfam" id="PF09364">
    <property type="entry name" value="XFP_N"/>
    <property type="match status" value="1"/>
</dbReference>
<evidence type="ECO:0000256" key="1">
    <source>
        <dbReference type="ARBA" id="ARBA00001964"/>
    </source>
</evidence>
<feature type="region of interest" description="Disordered" evidence="5">
    <location>
        <begin position="1"/>
        <end position="21"/>
    </location>
</feature>
<dbReference type="PANTHER" id="PTHR31273:SF0">
    <property type="entry name" value="PHOSPHOKETOLASE-RELATED"/>
    <property type="match status" value="1"/>
</dbReference>
<gene>
    <name evidence="8" type="ORF">MMYC01_203840</name>
</gene>
<comment type="similarity">
    <text evidence="2">Belongs to the XFP family.</text>
</comment>
<dbReference type="CDD" id="cd02011">
    <property type="entry name" value="TPP_PK"/>
    <property type="match status" value="1"/>
</dbReference>
<dbReference type="GO" id="GO:0005975">
    <property type="term" value="P:carbohydrate metabolic process"/>
    <property type="evidence" value="ECO:0007669"/>
    <property type="project" value="InterPro"/>
</dbReference>
<dbReference type="GO" id="GO:0016832">
    <property type="term" value="F:aldehyde-lyase activity"/>
    <property type="evidence" value="ECO:0007669"/>
    <property type="project" value="InterPro"/>
</dbReference>
<dbReference type="VEuPathDB" id="FungiDB:MMYC01_203840"/>
<feature type="domain" description="Xylulose 5-phosphate/Fructose 6-phosphate phosphoketolase N-terminal" evidence="7">
    <location>
        <begin position="25"/>
        <end position="385"/>
    </location>
</feature>
<dbReference type="Pfam" id="PF03894">
    <property type="entry name" value="XFP"/>
    <property type="match status" value="1"/>
</dbReference>
<dbReference type="Gene3D" id="3.40.50.920">
    <property type="match status" value="1"/>
</dbReference>
<dbReference type="InterPro" id="IPR005593">
    <property type="entry name" value="Xul5P/Fru6P_PKetolase"/>
</dbReference>
<dbReference type="PANTHER" id="PTHR31273">
    <property type="entry name" value="PHOSPHOKETOLASE-RELATED"/>
    <property type="match status" value="1"/>
</dbReference>
<dbReference type="InterPro" id="IPR018970">
    <property type="entry name" value="Xul5P/Fru6P_PKetolase_N"/>
</dbReference>
<dbReference type="Proteomes" id="UP000078237">
    <property type="component" value="Unassembled WGS sequence"/>
</dbReference>
<evidence type="ECO:0000256" key="5">
    <source>
        <dbReference type="SAM" id="MobiDB-lite"/>
    </source>
</evidence>
<keyword evidence="3" id="KW-0786">Thiamine pyrophosphate</keyword>
<dbReference type="AlphaFoldDB" id="A0A175WAV5"/>
<organism evidence="8 9">
    <name type="scientific">Madurella mycetomatis</name>
    <dbReference type="NCBI Taxonomy" id="100816"/>
    <lineage>
        <taxon>Eukaryota</taxon>
        <taxon>Fungi</taxon>
        <taxon>Dikarya</taxon>
        <taxon>Ascomycota</taxon>
        <taxon>Pezizomycotina</taxon>
        <taxon>Sordariomycetes</taxon>
        <taxon>Sordariomycetidae</taxon>
        <taxon>Sordariales</taxon>
        <taxon>Sordariales incertae sedis</taxon>
        <taxon>Madurella</taxon>
    </lineage>
</organism>
<dbReference type="PIRSF" id="PIRSF017245">
    <property type="entry name" value="Phosphoketolase"/>
    <property type="match status" value="1"/>
</dbReference>
<evidence type="ECO:0000313" key="9">
    <source>
        <dbReference type="Proteomes" id="UP000078237"/>
    </source>
</evidence>
<name>A0A175WAV5_9PEZI</name>
<protein>
    <submittedName>
        <fullName evidence="8">Phosphoketolase</fullName>
    </submittedName>
</protein>
<proteinExistence type="inferred from homology"/>
<dbReference type="STRING" id="100816.A0A175WAV5"/>
<reference evidence="8 9" key="1">
    <citation type="journal article" date="2016" name="Genome Announc.">
        <title>Genome Sequence of Madurella mycetomatis mm55, Isolated from a Human Mycetoma Case in Sudan.</title>
        <authorList>
            <person name="Smit S."/>
            <person name="Derks M.F."/>
            <person name="Bervoets S."/>
            <person name="Fahal A."/>
            <person name="van Leeuwen W."/>
            <person name="van Belkum A."/>
            <person name="van de Sande W.W."/>
        </authorList>
    </citation>
    <scope>NUCLEOTIDE SEQUENCE [LARGE SCALE GENOMIC DNA]</scope>
    <source>
        <strain evidence="9">mm55</strain>
    </source>
</reference>
<dbReference type="Pfam" id="PF09363">
    <property type="entry name" value="XFP_C"/>
    <property type="match status" value="1"/>
</dbReference>
<sequence>MSDSKELESISPYGPARSTIKGSPLSEEELKKYNDFFKASLYLSLGMIYLRQNPLLKEPLKKQHLKARLLGHFGSVPGQVLTYMHFNRLISKYDLDSIFISGPGHGAPAVLSQAYLEGTYSEVYPETSEDEEGMQKFFKQFSFPGGIGSHATPETPGSIHEGGELGYSISHAYGAVFDHPNLIAVTIVGDGEAETGPLATSWHSNKFLNPITDGAVLPVLHLNGYKINNPTILARVSHKELENLFLGYGYQPYFVEGDDVDSMHQAMAATLEHCVLEIRKFQKQARDSGKAFRPMWPVVILRSPKGWTGPRKVDDKYLEGYWRAHQVPITDVHDNPDHLKLLESWMRGYEPDRLFANGKIGPELKALCPTGHRRMSANPVANGGLLRKPLKMPDFRDYAIKVEKPAVTMEASMQNMAKFLRDVMALNPTNFRLFGPDETESNKLSNVYQAGKKVWMGEYFEEDENGGNLSPEGRVMEMLSEHTCEGWLEGYILSGRHGLLNSYEPFIHVIDSMVNQHCKWLEKCLEVEWRNKVASLNILLTAVVWRQDHNGFTHQDPGFLDVVANKSPEVVRIYLPPDGNCLLSCMDHCLRSSNYVNVIVADKQEHLQYLPMEDAVVHCTKGIGIWPQFSTDRGEEPDVVMASCGDISTHESLAAIDLLLQHFPELKIRCVNVVDLFKLISHVDHPHGLTDREWVSIFTADRPIIFNFHSYPWLVHRLAYKRPGALNLHVRGYKEKGNINTPLELAIRNQTDRFSLAMDAIDRMPQLHNRGAAAREALHCAQIKAQHEAFEMGVDPPFLKNWTWPHTGLWKAAIPKLTG</sequence>
<dbReference type="NCBIfam" id="NF003619">
    <property type="entry name" value="PRK05261.1-4"/>
    <property type="match status" value="1"/>
</dbReference>
<evidence type="ECO:0000256" key="2">
    <source>
        <dbReference type="ARBA" id="ARBA00005623"/>
    </source>
</evidence>
<evidence type="ECO:0000313" key="8">
    <source>
        <dbReference type="EMBL" id="KXX80735.1"/>
    </source>
</evidence>
<evidence type="ECO:0000256" key="3">
    <source>
        <dbReference type="ARBA" id="ARBA00023052"/>
    </source>
</evidence>
<dbReference type="InterPro" id="IPR029061">
    <property type="entry name" value="THDP-binding"/>
</dbReference>
<dbReference type="InterPro" id="IPR019789">
    <property type="entry name" value="Xul5P/Fru6P_PKetolase_ThDP_BS"/>
</dbReference>
<dbReference type="InterPro" id="IPR018969">
    <property type="entry name" value="Xul5P/Fru6P_PKetolase_C"/>
</dbReference>
<dbReference type="InterPro" id="IPR009014">
    <property type="entry name" value="Transketo_C/PFOR_II"/>
</dbReference>
<comment type="caution">
    <text evidence="8">The sequence shown here is derived from an EMBL/GenBank/DDBJ whole genome shotgun (WGS) entry which is preliminary data.</text>
</comment>
<dbReference type="OrthoDB" id="2532903at2759"/>
<comment type="cofactor">
    <cofactor evidence="1">
        <name>thiamine diphosphate</name>
        <dbReference type="ChEBI" id="CHEBI:58937"/>
    </cofactor>
</comment>
<dbReference type="NCBIfam" id="NF003617">
    <property type="entry name" value="PRK05261.1-2"/>
    <property type="match status" value="1"/>
</dbReference>
<dbReference type="SUPFAM" id="SSF52518">
    <property type="entry name" value="Thiamin diphosphate-binding fold (THDP-binding)"/>
    <property type="match status" value="2"/>
</dbReference>